<feature type="non-terminal residue" evidence="1">
    <location>
        <position position="138"/>
    </location>
</feature>
<dbReference type="InterPro" id="IPR015576">
    <property type="entry name" value="Spermine_synthase_animal"/>
</dbReference>
<evidence type="ECO:0000313" key="1">
    <source>
        <dbReference type="EMBL" id="OBS65585.1"/>
    </source>
</evidence>
<dbReference type="GO" id="GO:0016768">
    <property type="term" value="F:spermine synthase activity"/>
    <property type="evidence" value="ECO:0007669"/>
    <property type="project" value="InterPro"/>
</dbReference>
<keyword evidence="2" id="KW-1185">Reference proteome</keyword>
<dbReference type="OrthoDB" id="5953636at2759"/>
<dbReference type="STRING" id="56216.A0A1A6GIK4"/>
<dbReference type="Proteomes" id="UP000092124">
    <property type="component" value="Unassembled WGS sequence"/>
</dbReference>
<sequence length="138" mass="15866">MVDFKLNPKADEFGNTVFVSGDPNLSENDFLYIQVITGIAKDYIQIDALIFKRWMWGNILRAIVKWKLKLVTKSLIAEYIPLLKRYAKEEKYFDYVINGLTTISLIMSPDDSTGELLTLMLDLSLKVLKQDGDILQKN</sequence>
<reference evidence="1 2" key="1">
    <citation type="submission" date="2016-06" db="EMBL/GenBank/DDBJ databases">
        <title>The Draft Genome Sequence and Annotation of the Desert Woodrat Neotoma lepida.</title>
        <authorList>
            <person name="Campbell M."/>
            <person name="Oakeson K.F."/>
            <person name="Yandell M."/>
            <person name="Halpert J.R."/>
            <person name="Dearing D."/>
        </authorList>
    </citation>
    <scope>NUCLEOTIDE SEQUENCE [LARGE SCALE GENOMIC DNA]</scope>
    <source>
        <strain evidence="1">417</strain>
        <tissue evidence="1">Liver</tissue>
    </source>
</reference>
<dbReference type="AlphaFoldDB" id="A0A1A6GIK4"/>
<name>A0A1A6GIK4_NEOLE</name>
<accession>A0A1A6GIK4</accession>
<dbReference type="PANTHER" id="PTHR46315">
    <property type="entry name" value="SPERMINE SYNTHASE"/>
    <property type="match status" value="1"/>
</dbReference>
<gene>
    <name evidence="1" type="ORF">A6R68_05875</name>
</gene>
<dbReference type="GO" id="GO:0006597">
    <property type="term" value="P:spermine biosynthetic process"/>
    <property type="evidence" value="ECO:0007669"/>
    <property type="project" value="InterPro"/>
</dbReference>
<dbReference type="PANTHER" id="PTHR46315:SF1">
    <property type="entry name" value="SPERMINE SYNTHASE"/>
    <property type="match status" value="1"/>
</dbReference>
<dbReference type="EMBL" id="LZPO01093076">
    <property type="protein sequence ID" value="OBS65585.1"/>
    <property type="molecule type" value="Genomic_DNA"/>
</dbReference>
<comment type="caution">
    <text evidence="1">The sequence shown here is derived from an EMBL/GenBank/DDBJ whole genome shotgun (WGS) entry which is preliminary data.</text>
</comment>
<protein>
    <submittedName>
        <fullName evidence="1">Uncharacterized protein</fullName>
    </submittedName>
</protein>
<evidence type="ECO:0000313" key="2">
    <source>
        <dbReference type="Proteomes" id="UP000092124"/>
    </source>
</evidence>
<proteinExistence type="predicted"/>
<organism evidence="1 2">
    <name type="scientific">Neotoma lepida</name>
    <name type="common">Desert woodrat</name>
    <dbReference type="NCBI Taxonomy" id="56216"/>
    <lineage>
        <taxon>Eukaryota</taxon>
        <taxon>Metazoa</taxon>
        <taxon>Chordata</taxon>
        <taxon>Craniata</taxon>
        <taxon>Vertebrata</taxon>
        <taxon>Euteleostomi</taxon>
        <taxon>Mammalia</taxon>
        <taxon>Eutheria</taxon>
        <taxon>Euarchontoglires</taxon>
        <taxon>Glires</taxon>
        <taxon>Rodentia</taxon>
        <taxon>Myomorpha</taxon>
        <taxon>Muroidea</taxon>
        <taxon>Cricetidae</taxon>
        <taxon>Neotominae</taxon>
        <taxon>Neotoma</taxon>
    </lineage>
</organism>